<keyword evidence="2" id="KW-1185">Reference proteome</keyword>
<proteinExistence type="predicted"/>
<gene>
    <name evidence="1" type="ORF">BDV36DRAFT_242481</name>
</gene>
<dbReference type="EMBL" id="ML735687">
    <property type="protein sequence ID" value="KAE8423986.1"/>
    <property type="molecule type" value="Genomic_DNA"/>
</dbReference>
<evidence type="ECO:0000313" key="2">
    <source>
        <dbReference type="Proteomes" id="UP000325395"/>
    </source>
</evidence>
<evidence type="ECO:0008006" key="3">
    <source>
        <dbReference type="Google" id="ProtNLM"/>
    </source>
</evidence>
<protein>
    <recommendedName>
        <fullName evidence="3">C6H2-type domain-containing protein</fullName>
    </recommendedName>
</protein>
<organism evidence="1 2">
    <name type="scientific">Aspergillus pseudocaelatus</name>
    <dbReference type="NCBI Taxonomy" id="1825620"/>
    <lineage>
        <taxon>Eukaryota</taxon>
        <taxon>Fungi</taxon>
        <taxon>Dikarya</taxon>
        <taxon>Ascomycota</taxon>
        <taxon>Pezizomycotina</taxon>
        <taxon>Eurotiomycetes</taxon>
        <taxon>Eurotiomycetidae</taxon>
        <taxon>Eurotiales</taxon>
        <taxon>Aspergillaceae</taxon>
        <taxon>Aspergillus</taxon>
        <taxon>Aspergillus subgen. Circumdati</taxon>
    </lineage>
</organism>
<accession>A0ABQ6X3V1</accession>
<reference evidence="1 2" key="1">
    <citation type="submission" date="2019-04" db="EMBL/GenBank/DDBJ databases">
        <authorList>
            <consortium name="DOE Joint Genome Institute"/>
            <person name="Mondo S."/>
            <person name="Kjaerbolling I."/>
            <person name="Vesth T."/>
            <person name="Frisvad J.C."/>
            <person name="Nybo J.L."/>
            <person name="Theobald S."/>
            <person name="Kildgaard S."/>
            <person name="Isbrandt T."/>
            <person name="Kuo A."/>
            <person name="Sato A."/>
            <person name="Lyhne E.K."/>
            <person name="Kogle M.E."/>
            <person name="Wiebenga A."/>
            <person name="Kun R.S."/>
            <person name="Lubbers R.J."/>
            <person name="Makela M.R."/>
            <person name="Barry K."/>
            <person name="Chovatia M."/>
            <person name="Clum A."/>
            <person name="Daum C."/>
            <person name="Haridas S."/>
            <person name="He G."/>
            <person name="LaButti K."/>
            <person name="Lipzen A."/>
            <person name="Riley R."/>
            <person name="Salamov A."/>
            <person name="Simmons B.A."/>
            <person name="Magnuson J.K."/>
            <person name="Henrissat B."/>
            <person name="Mortensen U.H."/>
            <person name="Larsen T.O."/>
            <person name="Devries R.P."/>
            <person name="Grigoriev I.V."/>
            <person name="Machida M."/>
            <person name="Baker S.E."/>
            <person name="Andersen M.R."/>
            <person name="Cantor M.N."/>
            <person name="Hua S.X."/>
        </authorList>
    </citation>
    <scope>NUCLEOTIDE SEQUENCE [LARGE SCALE GENOMIC DNA]</scope>
    <source>
        <strain evidence="1 2">CBS 117616</strain>
    </source>
</reference>
<dbReference type="Proteomes" id="UP000325395">
    <property type="component" value="Unassembled WGS sequence"/>
</dbReference>
<evidence type="ECO:0000313" key="1">
    <source>
        <dbReference type="EMBL" id="KAE8423986.1"/>
    </source>
</evidence>
<sequence length="66" mass="6981">MWAMVCTLCAGNLETTKCPSCPAPFTCGASGDGICYHSCLKPHPLTPNANPVAVKTQRALKVRLCC</sequence>
<name>A0ABQ6X3V1_9EURO</name>